<feature type="region of interest" description="Disordered" evidence="2">
    <location>
        <begin position="397"/>
        <end position="417"/>
    </location>
</feature>
<feature type="compositionally biased region" description="Basic and acidic residues" evidence="2">
    <location>
        <begin position="460"/>
        <end position="475"/>
    </location>
</feature>
<evidence type="ECO:0000313" key="4">
    <source>
        <dbReference type="EMBL" id="KAK5914802.1"/>
    </source>
</evidence>
<feature type="compositionally biased region" description="Acidic residues" evidence="2">
    <location>
        <begin position="698"/>
        <end position="709"/>
    </location>
</feature>
<feature type="compositionally biased region" description="Basic and acidic residues" evidence="2">
    <location>
        <begin position="687"/>
        <end position="697"/>
    </location>
</feature>
<proteinExistence type="inferred from homology"/>
<dbReference type="Proteomes" id="UP001335648">
    <property type="component" value="Unassembled WGS sequence"/>
</dbReference>
<feature type="compositionally biased region" description="Basic and acidic residues" evidence="2">
    <location>
        <begin position="634"/>
        <end position="673"/>
    </location>
</feature>
<feature type="compositionally biased region" description="Acidic residues" evidence="2">
    <location>
        <begin position="192"/>
        <end position="202"/>
    </location>
</feature>
<feature type="compositionally biased region" description="Polar residues" evidence="2">
    <location>
        <begin position="450"/>
        <end position="459"/>
    </location>
</feature>
<feature type="region of interest" description="Disordered" evidence="2">
    <location>
        <begin position="1"/>
        <end position="40"/>
    </location>
</feature>
<dbReference type="InterPro" id="IPR011666">
    <property type="entry name" value="DUF1604"/>
</dbReference>
<feature type="region of interest" description="Disordered" evidence="2">
    <location>
        <begin position="100"/>
        <end position="131"/>
    </location>
</feature>
<dbReference type="PANTHER" id="PTHR13384:SF19">
    <property type="entry name" value="G PATCH DOMAIN-CONTAINING PROTEIN 1"/>
    <property type="match status" value="1"/>
</dbReference>
<dbReference type="PROSITE" id="PS50174">
    <property type="entry name" value="G_PATCH"/>
    <property type="match status" value="1"/>
</dbReference>
<evidence type="ECO:0000256" key="2">
    <source>
        <dbReference type="SAM" id="MobiDB-lite"/>
    </source>
</evidence>
<dbReference type="Pfam" id="PF01585">
    <property type="entry name" value="G-patch"/>
    <property type="match status" value="1"/>
</dbReference>
<protein>
    <recommendedName>
        <fullName evidence="3">G-patch domain-containing protein</fullName>
    </recommendedName>
</protein>
<feature type="region of interest" description="Disordered" evidence="2">
    <location>
        <begin position="533"/>
        <end position="556"/>
    </location>
</feature>
<accession>A0AAN8D2T2</accession>
<feature type="region of interest" description="Disordered" evidence="2">
    <location>
        <begin position="450"/>
        <end position="475"/>
    </location>
</feature>
<feature type="compositionally biased region" description="Low complexity" evidence="2">
    <location>
        <begin position="401"/>
        <end position="410"/>
    </location>
</feature>
<dbReference type="GO" id="GO:0006397">
    <property type="term" value="P:mRNA processing"/>
    <property type="evidence" value="ECO:0007669"/>
    <property type="project" value="InterPro"/>
</dbReference>
<comment type="similarity">
    <text evidence="1">Belongs to the GPATCH1 family.</text>
</comment>
<evidence type="ECO:0000256" key="1">
    <source>
        <dbReference type="ARBA" id="ARBA00008600"/>
    </source>
</evidence>
<organism evidence="4 5">
    <name type="scientific">Champsocephalus esox</name>
    <name type="common">pike icefish</name>
    <dbReference type="NCBI Taxonomy" id="159716"/>
    <lineage>
        <taxon>Eukaryota</taxon>
        <taxon>Metazoa</taxon>
        <taxon>Chordata</taxon>
        <taxon>Craniata</taxon>
        <taxon>Vertebrata</taxon>
        <taxon>Euteleostomi</taxon>
        <taxon>Actinopterygii</taxon>
        <taxon>Neopterygii</taxon>
        <taxon>Teleostei</taxon>
        <taxon>Neoteleostei</taxon>
        <taxon>Acanthomorphata</taxon>
        <taxon>Eupercaria</taxon>
        <taxon>Perciformes</taxon>
        <taxon>Notothenioidei</taxon>
        <taxon>Channichthyidae</taxon>
        <taxon>Champsocephalus</taxon>
    </lineage>
</organism>
<feature type="compositionally biased region" description="Basic residues" evidence="2">
    <location>
        <begin position="774"/>
        <end position="818"/>
    </location>
</feature>
<dbReference type="Pfam" id="PF26093">
    <property type="entry name" value="HTH_TGH"/>
    <property type="match status" value="1"/>
</dbReference>
<gene>
    <name evidence="4" type="ORF">CesoFtcFv8_000454</name>
</gene>
<reference evidence="4 5" key="1">
    <citation type="journal article" date="2023" name="Mol. Biol. Evol.">
        <title>Genomics of Secondarily Temperate Adaptation in the Only Non-Antarctic Icefish.</title>
        <authorList>
            <person name="Rivera-Colon A.G."/>
            <person name="Rayamajhi N."/>
            <person name="Minhas B.F."/>
            <person name="Madrigal G."/>
            <person name="Bilyk K.T."/>
            <person name="Yoon V."/>
            <person name="Hune M."/>
            <person name="Gregory S."/>
            <person name="Cheng C.H.C."/>
            <person name="Catchen J.M."/>
        </authorList>
    </citation>
    <scope>NUCLEOTIDE SEQUENCE [LARGE SCALE GENOMIC DNA]</scope>
    <source>
        <strain evidence="4">JC2023a</strain>
    </source>
</reference>
<dbReference type="GO" id="GO:0003723">
    <property type="term" value="F:RNA binding"/>
    <property type="evidence" value="ECO:0007669"/>
    <property type="project" value="TreeGrafter"/>
</dbReference>
<keyword evidence="5" id="KW-1185">Reference proteome</keyword>
<dbReference type="GO" id="GO:0005634">
    <property type="term" value="C:nucleus"/>
    <property type="evidence" value="ECO:0007669"/>
    <property type="project" value="TreeGrafter"/>
</dbReference>
<dbReference type="EMBL" id="JAULUE010002046">
    <property type="protein sequence ID" value="KAK5914802.1"/>
    <property type="molecule type" value="Genomic_DNA"/>
</dbReference>
<dbReference type="PANTHER" id="PTHR13384">
    <property type="entry name" value="G PATCH DOMAIN-CONTAINING PROTEIN 1"/>
    <property type="match status" value="1"/>
</dbReference>
<feature type="compositionally biased region" description="Polar residues" evidence="2">
    <location>
        <begin position="106"/>
        <end position="116"/>
    </location>
</feature>
<feature type="compositionally biased region" description="Basic residues" evidence="2">
    <location>
        <begin position="171"/>
        <end position="180"/>
    </location>
</feature>
<dbReference type="Pfam" id="PF07713">
    <property type="entry name" value="DUF1604"/>
    <property type="match status" value="1"/>
</dbReference>
<name>A0AAN8D2T2_9TELE</name>
<sequence length="849" mass="96146">MASDGEEDFVSYGVPLEPLEEDEARKRPVPLHEQTVKDEKGRFQRFHGAFTGGFSAGYFNTVGTKEGWAPSTFVSSRQQKSEKQNARPEDFMDEEDFGEHGIAPSQIKTSQEFTSSRTDKTRETARAVNAQNSVITGDTKLEELIAPARSSVGVEILRRMGWRQGQGVGPRVKRKPRRQHPGGSLLPPAGSEDSEEEDEFAPEDVTFAPKDVTPVDFTPRGGLRGLGYRGLDPGRALMGHAAPEHIDLFRPQSEARSRLFGGRERGARRGGVAGTAFGIGAMEDDDDEEVYHRDSMSRYDKELGGEEPGDGLYGWTAPQQYTKKRGKSKDASYLGKILEGFTLAQKTQELKTIFPPPSLPPDFRPIRRVRASPDVSHLSGVSPALAEALRLSRGHMVPEESQQGVSQQGSRHQLDSGQRRALLGEDALQGPSSVLELLKPEDRKRLMDLRTSTHNSTSHDALRRPDGFRPFDENPSKQARYDLYLNRLKQGDRAGLEQSLDPGMTEWERSRERDEFVRASILYRPSSSFLSSRFTRARRGEEEQPEEEQPGKEQEVVVDDQQAAVNMKLFGKLTRETFEWHPDKLLCKRFNIPDPHPGSGFVGLHKVKRDKFSVFNFLSVPESRDTPAAPKPPESGRRSRWDQSQQKEEQKQKEEEEEKKKEEEEKKKEKDPLSELLSAARNQTANRAEDPERKSKDPDEEEEGEEEEESRPPLDLFKAIFASSSDESSSSSEEEEEEVGREEQEKQALPQSVKQEEEEFGPKLPPALPGGAPRRSKDKKHKSKKQHRHKKEKKKKKGKKQEHRDTHKKKGKKQKHREKKEGEGDSDEDTVSTQELLRRLKNVKSRETW</sequence>
<evidence type="ECO:0000259" key="3">
    <source>
        <dbReference type="PROSITE" id="PS50174"/>
    </source>
</evidence>
<comment type="caution">
    <text evidence="4">The sequence shown here is derived from an EMBL/GenBank/DDBJ whole genome shotgun (WGS) entry which is preliminary data.</text>
</comment>
<feature type="region of interest" description="Disordered" evidence="2">
    <location>
        <begin position="162"/>
        <end position="225"/>
    </location>
</feature>
<dbReference type="InterPro" id="IPR000467">
    <property type="entry name" value="G_patch_dom"/>
</dbReference>
<evidence type="ECO:0000313" key="5">
    <source>
        <dbReference type="Proteomes" id="UP001335648"/>
    </source>
</evidence>
<feature type="domain" description="G-patch" evidence="3">
    <location>
        <begin position="149"/>
        <end position="169"/>
    </location>
</feature>
<feature type="region of interest" description="Disordered" evidence="2">
    <location>
        <begin position="622"/>
        <end position="849"/>
    </location>
</feature>
<dbReference type="AlphaFoldDB" id="A0AAN8D2T2"/>